<dbReference type="Proteomes" id="UP001287356">
    <property type="component" value="Unassembled WGS sequence"/>
</dbReference>
<keyword evidence="3" id="KW-1185">Reference proteome</keyword>
<dbReference type="EMBL" id="JAULSN010000001">
    <property type="protein sequence ID" value="KAK3382124.1"/>
    <property type="molecule type" value="Genomic_DNA"/>
</dbReference>
<accession>A0AAE0NIL3</accession>
<gene>
    <name evidence="2" type="ORF">B0T24DRAFT_517229</name>
</gene>
<sequence>MAQKFCLVAPRHKMAMPRGGRLEDMLFDGSASSIVRLLAVPIRPKETLVPLVDLPHTTVFSPVAAATTSTNITKSKKRKADSKAEPSPCHKRRMLNSGRSMAIARARTMRRTRDPPTFIGLPTELLRIVFEKIESIEDVVCLALTDRFMWHVGLEYLHKHNALFLGRWANKNIVFAGEGCQPNDYPPNLFSAKELDQLRGEKYISPWFKDIPGVRGAPFKLHHFVYSSVSTIEGDTSLYIDHSADLIRHVNQVMGLTAGKDVPLALLFARMEIGVSDGDYYPTDEPWILRNLTTRQFVRADALAVRPEVIRGPKIGIIGFGEVVMARTCWTTAPVTGVAGSTTIPLRGVWAGHRFDITTRDRHEDRRKDADQWTDVSDEVAAEMARLWEGKFGPDWRKTCFDAWLEKNSQNIDLKRSLGMMFGKTTV</sequence>
<evidence type="ECO:0000313" key="3">
    <source>
        <dbReference type="Proteomes" id="UP001287356"/>
    </source>
</evidence>
<proteinExistence type="predicted"/>
<dbReference type="AlphaFoldDB" id="A0AAE0NIL3"/>
<protein>
    <recommendedName>
        <fullName evidence="4">F-box domain-containing protein</fullName>
    </recommendedName>
</protein>
<reference evidence="2" key="2">
    <citation type="submission" date="2023-06" db="EMBL/GenBank/DDBJ databases">
        <authorList>
            <consortium name="Lawrence Berkeley National Laboratory"/>
            <person name="Haridas S."/>
            <person name="Hensen N."/>
            <person name="Bonometti L."/>
            <person name="Westerberg I."/>
            <person name="Brannstrom I.O."/>
            <person name="Guillou S."/>
            <person name="Cros-Aarteil S."/>
            <person name="Calhoun S."/>
            <person name="Kuo A."/>
            <person name="Mondo S."/>
            <person name="Pangilinan J."/>
            <person name="Riley R."/>
            <person name="Labutti K."/>
            <person name="Andreopoulos B."/>
            <person name="Lipzen A."/>
            <person name="Chen C."/>
            <person name="Yanf M."/>
            <person name="Daum C."/>
            <person name="Ng V."/>
            <person name="Clum A."/>
            <person name="Steindorff A."/>
            <person name="Ohm R."/>
            <person name="Martin F."/>
            <person name="Silar P."/>
            <person name="Natvig D."/>
            <person name="Lalanne C."/>
            <person name="Gautier V."/>
            <person name="Ament-Velasquez S.L."/>
            <person name="Kruys A."/>
            <person name="Hutchinson M.I."/>
            <person name="Powell A.J."/>
            <person name="Barry K."/>
            <person name="Miller A.N."/>
            <person name="Grigoriev I.V."/>
            <person name="Debuchy R."/>
            <person name="Gladieux P."/>
            <person name="Thoren M.H."/>
            <person name="Johannesson H."/>
        </authorList>
    </citation>
    <scope>NUCLEOTIDE SEQUENCE</scope>
    <source>
        <strain evidence="2">CBS 958.72</strain>
    </source>
</reference>
<evidence type="ECO:0000256" key="1">
    <source>
        <dbReference type="SAM" id="MobiDB-lite"/>
    </source>
</evidence>
<name>A0AAE0NIL3_9PEZI</name>
<evidence type="ECO:0000313" key="2">
    <source>
        <dbReference type="EMBL" id="KAK3382124.1"/>
    </source>
</evidence>
<evidence type="ECO:0008006" key="4">
    <source>
        <dbReference type="Google" id="ProtNLM"/>
    </source>
</evidence>
<reference evidence="2" key="1">
    <citation type="journal article" date="2023" name="Mol. Phylogenet. Evol.">
        <title>Genome-scale phylogeny and comparative genomics of the fungal order Sordariales.</title>
        <authorList>
            <person name="Hensen N."/>
            <person name="Bonometti L."/>
            <person name="Westerberg I."/>
            <person name="Brannstrom I.O."/>
            <person name="Guillou S."/>
            <person name="Cros-Aarteil S."/>
            <person name="Calhoun S."/>
            <person name="Haridas S."/>
            <person name="Kuo A."/>
            <person name="Mondo S."/>
            <person name="Pangilinan J."/>
            <person name="Riley R."/>
            <person name="LaButti K."/>
            <person name="Andreopoulos B."/>
            <person name="Lipzen A."/>
            <person name="Chen C."/>
            <person name="Yan M."/>
            <person name="Daum C."/>
            <person name="Ng V."/>
            <person name="Clum A."/>
            <person name="Steindorff A."/>
            <person name="Ohm R.A."/>
            <person name="Martin F."/>
            <person name="Silar P."/>
            <person name="Natvig D.O."/>
            <person name="Lalanne C."/>
            <person name="Gautier V."/>
            <person name="Ament-Velasquez S.L."/>
            <person name="Kruys A."/>
            <person name="Hutchinson M.I."/>
            <person name="Powell A.J."/>
            <person name="Barry K."/>
            <person name="Miller A.N."/>
            <person name="Grigoriev I.V."/>
            <person name="Debuchy R."/>
            <person name="Gladieux P."/>
            <person name="Hiltunen Thoren M."/>
            <person name="Johannesson H."/>
        </authorList>
    </citation>
    <scope>NUCLEOTIDE SEQUENCE</scope>
    <source>
        <strain evidence="2">CBS 958.72</strain>
    </source>
</reference>
<comment type="caution">
    <text evidence="2">The sequence shown here is derived from an EMBL/GenBank/DDBJ whole genome shotgun (WGS) entry which is preliminary data.</text>
</comment>
<organism evidence="2 3">
    <name type="scientific">Lasiosphaeria ovina</name>
    <dbReference type="NCBI Taxonomy" id="92902"/>
    <lineage>
        <taxon>Eukaryota</taxon>
        <taxon>Fungi</taxon>
        <taxon>Dikarya</taxon>
        <taxon>Ascomycota</taxon>
        <taxon>Pezizomycotina</taxon>
        <taxon>Sordariomycetes</taxon>
        <taxon>Sordariomycetidae</taxon>
        <taxon>Sordariales</taxon>
        <taxon>Lasiosphaeriaceae</taxon>
        <taxon>Lasiosphaeria</taxon>
    </lineage>
</organism>
<feature type="region of interest" description="Disordered" evidence="1">
    <location>
        <begin position="70"/>
        <end position="92"/>
    </location>
</feature>